<dbReference type="EMBL" id="JACTNG010000005">
    <property type="protein sequence ID" value="MBO1079665.1"/>
    <property type="molecule type" value="Genomic_DNA"/>
</dbReference>
<evidence type="ECO:0000313" key="2">
    <source>
        <dbReference type="Proteomes" id="UP001518989"/>
    </source>
</evidence>
<keyword evidence="2" id="KW-1185">Reference proteome</keyword>
<dbReference type="Proteomes" id="UP001518989">
    <property type="component" value="Unassembled WGS sequence"/>
</dbReference>
<sequence length="160" mass="16190">MKSSSATSAAALQTWAPALLVHDAAQLAAALVVAAPMLAPDRPLPLVTAREAAAVLAPDLQLAMLAAGSTGIPVDCIPVVDCGAAPGHALEALRAGAPVVVLSAQCPAWNSVRSVAAELRALLMPAPPPALDLRGWRASSAFGTGRLRAWLAGDTVKPLR</sequence>
<reference evidence="1 2" key="1">
    <citation type="submission" date="2020-09" db="EMBL/GenBank/DDBJ databases">
        <title>Roseomonas.</title>
        <authorList>
            <person name="Zhu W."/>
        </authorList>
    </citation>
    <scope>NUCLEOTIDE SEQUENCE [LARGE SCALE GENOMIC DNA]</scope>
    <source>
        <strain evidence="1 2">573</strain>
    </source>
</reference>
<name>A0ABS3KQD6_9PROT</name>
<proteinExistence type="predicted"/>
<accession>A0ABS3KQD6</accession>
<dbReference type="RefSeq" id="WP_207417341.1">
    <property type="nucleotide sequence ID" value="NZ_CP061177.1"/>
</dbReference>
<protein>
    <recommendedName>
        <fullName evidence="3">DNA-binding response regulator</fullName>
    </recommendedName>
</protein>
<comment type="caution">
    <text evidence="1">The sequence shown here is derived from an EMBL/GenBank/DDBJ whole genome shotgun (WGS) entry which is preliminary data.</text>
</comment>
<organism evidence="1 2">
    <name type="scientific">Roseomonas haemaphysalidis</name>
    <dbReference type="NCBI Taxonomy" id="2768162"/>
    <lineage>
        <taxon>Bacteria</taxon>
        <taxon>Pseudomonadati</taxon>
        <taxon>Pseudomonadota</taxon>
        <taxon>Alphaproteobacteria</taxon>
        <taxon>Acetobacterales</taxon>
        <taxon>Roseomonadaceae</taxon>
        <taxon>Roseomonas</taxon>
    </lineage>
</organism>
<evidence type="ECO:0008006" key="3">
    <source>
        <dbReference type="Google" id="ProtNLM"/>
    </source>
</evidence>
<evidence type="ECO:0000313" key="1">
    <source>
        <dbReference type="EMBL" id="MBO1079665.1"/>
    </source>
</evidence>
<gene>
    <name evidence="1" type="ORF">IAI61_11545</name>
</gene>